<dbReference type="PROSITE" id="PS51462">
    <property type="entry name" value="NUDIX"/>
    <property type="match status" value="1"/>
</dbReference>
<dbReference type="Pfam" id="PF03571">
    <property type="entry name" value="Peptidase_M49"/>
    <property type="match status" value="1"/>
</dbReference>
<keyword evidence="2 4" id="KW-0378">Hydrolase</keyword>
<dbReference type="InterPro" id="IPR000086">
    <property type="entry name" value="NUDIX_hydrolase_dom"/>
</dbReference>
<dbReference type="GO" id="GO:0016787">
    <property type="term" value="F:hydrolase activity"/>
    <property type="evidence" value="ECO:0007669"/>
    <property type="project" value="UniProtKB-KW"/>
</dbReference>
<keyword evidence="5" id="KW-1185">Reference proteome</keyword>
<organism evidence="4 5">
    <name type="scientific">Tanacetum coccineum</name>
    <dbReference type="NCBI Taxonomy" id="301880"/>
    <lineage>
        <taxon>Eukaryota</taxon>
        <taxon>Viridiplantae</taxon>
        <taxon>Streptophyta</taxon>
        <taxon>Embryophyta</taxon>
        <taxon>Tracheophyta</taxon>
        <taxon>Spermatophyta</taxon>
        <taxon>Magnoliopsida</taxon>
        <taxon>eudicotyledons</taxon>
        <taxon>Gunneridae</taxon>
        <taxon>Pentapetalae</taxon>
        <taxon>asterids</taxon>
        <taxon>campanulids</taxon>
        <taxon>Asterales</taxon>
        <taxon>Asteraceae</taxon>
        <taxon>Asteroideae</taxon>
        <taxon>Anthemideae</taxon>
        <taxon>Anthemidinae</taxon>
        <taxon>Tanacetum</taxon>
    </lineage>
</organism>
<evidence type="ECO:0000313" key="4">
    <source>
        <dbReference type="EMBL" id="GJS81130.1"/>
    </source>
</evidence>
<evidence type="ECO:0000313" key="5">
    <source>
        <dbReference type="Proteomes" id="UP001151760"/>
    </source>
</evidence>
<protein>
    <submittedName>
        <fullName evidence="4">NUDIX hydrolase 3</fullName>
    </submittedName>
</protein>
<dbReference type="SUPFAM" id="SSF55811">
    <property type="entry name" value="Nudix"/>
    <property type="match status" value="1"/>
</dbReference>
<evidence type="ECO:0000256" key="1">
    <source>
        <dbReference type="ARBA" id="ARBA00022723"/>
    </source>
</evidence>
<dbReference type="InterPro" id="IPR039461">
    <property type="entry name" value="Peptidase_M49"/>
</dbReference>
<proteinExistence type="predicted"/>
<reference evidence="4" key="2">
    <citation type="submission" date="2022-01" db="EMBL/GenBank/DDBJ databases">
        <authorList>
            <person name="Yamashiro T."/>
            <person name="Shiraishi A."/>
            <person name="Satake H."/>
            <person name="Nakayama K."/>
        </authorList>
    </citation>
    <scope>NUCLEOTIDE SEQUENCE</scope>
</reference>
<evidence type="ECO:0000256" key="2">
    <source>
        <dbReference type="ARBA" id="ARBA00022801"/>
    </source>
</evidence>
<dbReference type="Gene3D" id="3.30.540.30">
    <property type="match status" value="1"/>
</dbReference>
<dbReference type="CDD" id="cd04692">
    <property type="entry name" value="NUDIX_Hydrolase"/>
    <property type="match status" value="1"/>
</dbReference>
<feature type="domain" description="Nudix hydrolase" evidence="3">
    <location>
        <begin position="35"/>
        <end position="177"/>
    </location>
</feature>
<dbReference type="Pfam" id="PF00293">
    <property type="entry name" value="NUDIX"/>
    <property type="match status" value="1"/>
</dbReference>
<reference evidence="4" key="1">
    <citation type="journal article" date="2022" name="Int. J. Mol. Sci.">
        <title>Draft Genome of Tanacetum Coccineum: Genomic Comparison of Closely Related Tanacetum-Family Plants.</title>
        <authorList>
            <person name="Yamashiro T."/>
            <person name="Shiraishi A."/>
            <person name="Nakayama K."/>
            <person name="Satake H."/>
        </authorList>
    </citation>
    <scope>NUCLEOTIDE SEQUENCE</scope>
</reference>
<sequence length="707" mass="79915">MGDGDHEEEEFDILTKTGLKTGFSKPRSAVHRDGDYHRAVHVWIFAESTQQLLLQKRADCKDSWPGLWDISSAGHVSAGDTSLITARRELQEELGVTLPNDAFELLFVFLQECVTNGGKFIDNEFDDVYLVTTLDPIPLEAFTLQESEVSAVKYISVEEYKHLLANGDPQYAPYDVDGPYGQLFDIITKRYQKNTEAQSLLLQQKLARYAPISLTAELTGLTEEDKEVLALLIQAAKIMDDIFYKQTPLLTDSFPEATKQVAGWKGVEYKAAFPILKPPGASFYPPDMDKMEFELWMKGLSEKEKQDATGFFNVIRRHNDTHSSSTSDLRIVPYSQEYSPYLAKAAELLHKAGDLTSSPSLKRLLHSKADAFLSNDYYDSDIAWMELDSKLDVTIGPYETYEDVLFGYKATFEAFIGVRDDKATSQLKLFGDQLQVLEQNLPMDDMYKSTDVIYARIRVIQLVYNSGDVKGPQTVAFNLPNDERIVKDRGSSMVMLKNVSEPKFKLILQPIDESCIIKEQRDLVDFDYFFTHTICHECCHGIGPHTITLPCDQSSTVRLELQELHSALEEAKADLVGLWALNFLIAKNYFQRALRSPCMFLSLLDAFAHNGQALQFNWLFEKGAFVLLPDQTFSVDFDKIEDAVESLSREILTIQAKGDKDAAQKLLEKYGQMTQPLTIALEKLTKVQVPVDIAPDFPIVSNLLHKK</sequence>
<name>A0ABQ4YVY1_9ASTR</name>
<evidence type="ECO:0000259" key="3">
    <source>
        <dbReference type="PROSITE" id="PS51462"/>
    </source>
</evidence>
<dbReference type="PANTHER" id="PTHR23422">
    <property type="entry name" value="DIPEPTIDYL PEPTIDASE III-RELATED"/>
    <property type="match status" value="1"/>
</dbReference>
<comment type="caution">
    <text evidence="4">The sequence shown here is derived from an EMBL/GenBank/DDBJ whole genome shotgun (WGS) entry which is preliminary data.</text>
</comment>
<dbReference type="PANTHER" id="PTHR23422:SF14">
    <property type="entry name" value="NUDIX HYDROLASE-RELATED"/>
    <property type="match status" value="1"/>
</dbReference>
<gene>
    <name evidence="4" type="ORF">Tco_0747671</name>
</gene>
<keyword evidence="1" id="KW-0479">Metal-binding</keyword>
<dbReference type="Proteomes" id="UP001151760">
    <property type="component" value="Unassembled WGS sequence"/>
</dbReference>
<dbReference type="Gene3D" id="3.90.79.10">
    <property type="entry name" value="Nucleoside Triphosphate Pyrophosphohydrolase"/>
    <property type="match status" value="1"/>
</dbReference>
<dbReference type="EMBL" id="BQNB010010725">
    <property type="protein sequence ID" value="GJS81130.1"/>
    <property type="molecule type" value="Genomic_DNA"/>
</dbReference>
<accession>A0ABQ4YVY1</accession>
<dbReference type="InterPro" id="IPR015797">
    <property type="entry name" value="NUDIX_hydrolase-like_dom_sf"/>
</dbReference>